<reference evidence="1 2" key="1">
    <citation type="submission" date="2015-08" db="EMBL/GenBank/DDBJ databases">
        <title>Next Generation Sequencing and Analysis of the Genome of Puccinia sorghi L Schw, the Causal Agent of Maize Common Rust.</title>
        <authorList>
            <person name="Rochi L."/>
            <person name="Burguener G."/>
            <person name="Darino M."/>
            <person name="Turjanski A."/>
            <person name="Kreff E."/>
            <person name="Dieguez M.J."/>
            <person name="Sacco F."/>
        </authorList>
    </citation>
    <scope>NUCLEOTIDE SEQUENCE [LARGE SCALE GENOMIC DNA]</scope>
    <source>
        <strain evidence="1 2">RO10H11247</strain>
    </source>
</reference>
<dbReference type="Proteomes" id="UP000037035">
    <property type="component" value="Unassembled WGS sequence"/>
</dbReference>
<dbReference type="PANTHER" id="PTHR31569:SF4">
    <property type="entry name" value="SWIM-TYPE DOMAIN-CONTAINING PROTEIN"/>
    <property type="match status" value="1"/>
</dbReference>
<evidence type="ECO:0008006" key="3">
    <source>
        <dbReference type="Google" id="ProtNLM"/>
    </source>
</evidence>
<comment type="caution">
    <text evidence="1">The sequence shown here is derived from an EMBL/GenBank/DDBJ whole genome shotgun (WGS) entry which is preliminary data.</text>
</comment>
<keyword evidence="2" id="KW-1185">Reference proteome</keyword>
<protein>
    <recommendedName>
        <fullName evidence="3">MULE transposase domain-containing protein</fullName>
    </recommendedName>
</protein>
<organism evidence="1 2">
    <name type="scientific">Puccinia sorghi</name>
    <dbReference type="NCBI Taxonomy" id="27349"/>
    <lineage>
        <taxon>Eukaryota</taxon>
        <taxon>Fungi</taxon>
        <taxon>Dikarya</taxon>
        <taxon>Basidiomycota</taxon>
        <taxon>Pucciniomycotina</taxon>
        <taxon>Pucciniomycetes</taxon>
        <taxon>Pucciniales</taxon>
        <taxon>Pucciniaceae</taxon>
        <taxon>Puccinia</taxon>
    </lineage>
</organism>
<sequence>MYTLPSLWASPPQCNWPDRNKQDILSWLLFHDVLKQQRISLGCQKPPQEHLTTLHNASTNVFPDSNTHLCAWHINKNITANFKKHFPPESLTAWDQFMKIWNSVTDSRTMESFEERLSELKKFLSKWSAVLEYLKNTILLVKEHFVVALPSHFLHLRNFNTSHSENPCVMWLTTKSLIFFCLPQQIFKHTILKAKKQFKILERKDSTKPCSQMFYKGSDIPGSHMIGEIIKEHTSLDPDDFHPHWCLDYNPECSVFIYLFFR</sequence>
<name>A0A0L6UP82_9BASI</name>
<gene>
    <name evidence="1" type="ORF">VP01_461g6</name>
</gene>
<dbReference type="InterPro" id="IPR052579">
    <property type="entry name" value="Zinc_finger_SWIM"/>
</dbReference>
<dbReference type="VEuPathDB" id="FungiDB:VP01_461g6"/>
<dbReference type="AlphaFoldDB" id="A0A0L6UP82"/>
<evidence type="ECO:0000313" key="1">
    <source>
        <dbReference type="EMBL" id="KNZ50067.1"/>
    </source>
</evidence>
<proteinExistence type="predicted"/>
<accession>A0A0L6UP82</accession>
<dbReference type="EMBL" id="LAVV01009746">
    <property type="protein sequence ID" value="KNZ50067.1"/>
    <property type="molecule type" value="Genomic_DNA"/>
</dbReference>
<evidence type="ECO:0000313" key="2">
    <source>
        <dbReference type="Proteomes" id="UP000037035"/>
    </source>
</evidence>
<dbReference type="PANTHER" id="PTHR31569">
    <property type="entry name" value="SWIM-TYPE DOMAIN-CONTAINING PROTEIN"/>
    <property type="match status" value="1"/>
</dbReference>
<dbReference type="OrthoDB" id="1421156at2759"/>